<accession>A0ACB9S1B8</accession>
<dbReference type="Proteomes" id="UP001057402">
    <property type="component" value="Chromosome 2"/>
</dbReference>
<proteinExistence type="predicted"/>
<sequence length="234" mass="26662">MPHNQALQLFRRHAFLENDRASIATDLVDRCLAYCDGLPLGLVVFGSLLRNREEHHWRSMLKLLERQGLCKEIDKLFRISLDELDHNAGEIFLAIAFSFKGKSRREIENAMDAHGFQTSLGIEMLLTRSLITIVEDTTFGLGVERVGMHPLLQLMGQNIINHECQDEPGKKHNRPWVCIDAYSRPSRRMGTNTVKQLTTRSHRGLCWNTVSGYSTPKTPFIQPRKLKASVSTAH</sequence>
<protein>
    <submittedName>
        <fullName evidence="1">Uncharacterized protein</fullName>
    </submittedName>
</protein>
<gene>
    <name evidence="1" type="ORF">MLD38_003199</name>
</gene>
<reference evidence="2" key="1">
    <citation type="journal article" date="2023" name="Front. Plant Sci.">
        <title>Chromosomal-level genome assembly of Melastoma candidum provides insights into trichome evolution.</title>
        <authorList>
            <person name="Zhong Y."/>
            <person name="Wu W."/>
            <person name="Sun C."/>
            <person name="Zou P."/>
            <person name="Liu Y."/>
            <person name="Dai S."/>
            <person name="Zhou R."/>
        </authorList>
    </citation>
    <scope>NUCLEOTIDE SEQUENCE [LARGE SCALE GENOMIC DNA]</scope>
</reference>
<dbReference type="EMBL" id="CM042881">
    <property type="protein sequence ID" value="KAI4385140.1"/>
    <property type="molecule type" value="Genomic_DNA"/>
</dbReference>
<evidence type="ECO:0000313" key="2">
    <source>
        <dbReference type="Proteomes" id="UP001057402"/>
    </source>
</evidence>
<comment type="caution">
    <text evidence="1">The sequence shown here is derived from an EMBL/GenBank/DDBJ whole genome shotgun (WGS) entry which is preliminary data.</text>
</comment>
<evidence type="ECO:0000313" key="1">
    <source>
        <dbReference type="EMBL" id="KAI4385140.1"/>
    </source>
</evidence>
<organism evidence="1 2">
    <name type="scientific">Melastoma candidum</name>
    <dbReference type="NCBI Taxonomy" id="119954"/>
    <lineage>
        <taxon>Eukaryota</taxon>
        <taxon>Viridiplantae</taxon>
        <taxon>Streptophyta</taxon>
        <taxon>Embryophyta</taxon>
        <taxon>Tracheophyta</taxon>
        <taxon>Spermatophyta</taxon>
        <taxon>Magnoliopsida</taxon>
        <taxon>eudicotyledons</taxon>
        <taxon>Gunneridae</taxon>
        <taxon>Pentapetalae</taxon>
        <taxon>rosids</taxon>
        <taxon>malvids</taxon>
        <taxon>Myrtales</taxon>
        <taxon>Melastomataceae</taxon>
        <taxon>Melastomatoideae</taxon>
        <taxon>Melastomateae</taxon>
        <taxon>Melastoma</taxon>
    </lineage>
</organism>
<name>A0ACB9S1B8_9MYRT</name>
<keyword evidence="2" id="KW-1185">Reference proteome</keyword>